<evidence type="ECO:0000256" key="6">
    <source>
        <dbReference type="ARBA" id="ARBA00023315"/>
    </source>
</evidence>
<dbReference type="InterPro" id="IPR045520">
    <property type="entry name" value="GPAT/DHAPAT_C"/>
</dbReference>
<dbReference type="InterPro" id="IPR028354">
    <property type="entry name" value="GPAT_PlsB"/>
</dbReference>
<comment type="subcellular location">
    <subcellularLocation>
        <location evidence="1">Cell membrane</location>
        <topology evidence="1">Peripheral membrane protein</topology>
        <orientation evidence="1">Cytoplasmic side</orientation>
    </subcellularLocation>
</comment>
<dbReference type="InterPro" id="IPR041728">
    <property type="entry name" value="GPAT/DHAPAT_LPLAT"/>
</dbReference>
<evidence type="ECO:0000256" key="2">
    <source>
        <dbReference type="ARBA" id="ARBA00007937"/>
    </source>
</evidence>
<dbReference type="HAMAP" id="MF_00393">
    <property type="entry name" value="Glyc3P_acyltrans"/>
    <property type="match status" value="1"/>
</dbReference>
<accession>A0A2H9TCG0</accession>
<dbReference type="EMBL" id="NSIT01000005">
    <property type="protein sequence ID" value="PJE80798.1"/>
    <property type="molecule type" value="Genomic_DNA"/>
</dbReference>
<keyword evidence="6 8" id="KW-0012">Acyltransferase</keyword>
<dbReference type="AlphaFoldDB" id="A0A2H9TCG0"/>
<evidence type="ECO:0000259" key="7">
    <source>
        <dbReference type="SMART" id="SM00563"/>
    </source>
</evidence>
<proteinExistence type="inferred from homology"/>
<dbReference type="GO" id="GO:0005886">
    <property type="term" value="C:plasma membrane"/>
    <property type="evidence" value="ECO:0007669"/>
    <property type="project" value="UniProtKB-SubCell"/>
</dbReference>
<dbReference type="PIRSF" id="PIRSF500064">
    <property type="entry name" value="GPAT"/>
    <property type="match status" value="1"/>
</dbReference>
<dbReference type="Pfam" id="PF01553">
    <property type="entry name" value="Acyltransferase"/>
    <property type="match status" value="1"/>
</dbReference>
<evidence type="ECO:0000256" key="5">
    <source>
        <dbReference type="ARBA" id="ARBA00023136"/>
    </source>
</evidence>
<dbReference type="SUPFAM" id="SSF69593">
    <property type="entry name" value="Glycerol-3-phosphate (1)-acyltransferase"/>
    <property type="match status" value="1"/>
</dbReference>
<evidence type="ECO:0000256" key="4">
    <source>
        <dbReference type="ARBA" id="ARBA00022679"/>
    </source>
</evidence>
<dbReference type="GO" id="GO:0008654">
    <property type="term" value="P:phospholipid biosynthetic process"/>
    <property type="evidence" value="ECO:0007669"/>
    <property type="project" value="InterPro"/>
</dbReference>
<reference evidence="8" key="1">
    <citation type="journal article" date="2017" name="Appl. Environ. Microbiol.">
        <title>Molecular characterization of an Endozoicomonas-like organism causing infection in king scallop Pecten maximus L.</title>
        <authorList>
            <person name="Cano I."/>
            <person name="van Aerle R."/>
            <person name="Ross S."/>
            <person name="Verner-Jeffreys D.W."/>
            <person name="Paley R.K."/>
            <person name="Rimmer G."/>
            <person name="Ryder D."/>
            <person name="Hooper P."/>
            <person name="Stone D."/>
            <person name="Feist S.W."/>
        </authorList>
    </citation>
    <scope>NUCLEOTIDE SEQUENCE</scope>
</reference>
<dbReference type="Pfam" id="PF19277">
    <property type="entry name" value="GPAT_C"/>
    <property type="match status" value="1"/>
</dbReference>
<dbReference type="EC" id="2.3.1.15" evidence="8"/>
<gene>
    <name evidence="8" type="primary">plsB</name>
    <name evidence="8" type="ORF">CI610_00223</name>
</gene>
<sequence>MQHSSFIHRAVSQVLRKLLMLWVKTSTNDVTPETLGMDHNKTICYVLNYRSLSDLLVLDHECIVHHLPLPMESMVTDKGERIHSFFWLSQQEGVFLQRFRPKMPDTIKQMIDWLDHNPSQNIQLVPVSIFWGRAPEKEQSALKLLFDWNFSVGGRFRKLLATLIHGRNTMVNFGPAIALRDVVDERDEQGRNYRRVGRILRVHFRQLRNSVIGPDLSHRRTMVNGLIKTSSIRQAIDNAAASDGISKEAATLKARKYADEIASDYTFSAIRFLDIVLTWFWHKLYNGINVKHADPLKSLAQTHTLVYVPCHRSHIDYLLLSYVLYKEGLTPPYIAAGINLNMPVVGTILRKSGAFFIRRSFRGNALYSSVFHEYMFTLLSRGFSTEYFVEGGRSRTGRTLKPKKGMLSITLRSFFRDNRKPVAFIPVYIGYEKVLEVGTYLGELRGKAKKKESVLDIIKTVAALKNQFGKAWVNFGEPVHLADFLDHQEPVWRSVEKTEDFKPSWLKPVTSQLSSLIAQRINGAAVVNPVNMVAMALLSMPRYALGKQELIQVLDTYKYLLLSMPYSFVSVVTDQSAEEMLAYVEDLELVSRYNDSLGNIFILEGNVAIQMTYYRNNVLHIFAIPSLISCLFVNNASITRREVLRICSILYPYLRSELFLAWDQQTFLKVVRNWLHVMNKASLIRSNGKGIYRQPETDSTEFVMLTILSRAISQTIERFYMTISLLIGNGSGVIEQAELEKQARELAQRMSSIYGLNAPEFFDKSLFSGFIEQLRKRDVVQVTSVGKLMFGGEVRQATQEAYKLLARDIRHSIHQTAQKQKKG</sequence>
<feature type="domain" description="Phospholipid/glycerol acyltransferase" evidence="7">
    <location>
        <begin position="305"/>
        <end position="432"/>
    </location>
</feature>
<dbReference type="NCBIfam" id="NF003441">
    <property type="entry name" value="PRK04974.1"/>
    <property type="match status" value="1"/>
</dbReference>
<protein>
    <submittedName>
        <fullName evidence="8">Glycerol-3-phosphate acyltransferase</fullName>
        <ecNumber evidence="8">2.3.1.15</ecNumber>
    </submittedName>
</protein>
<dbReference type="PANTHER" id="PTHR12563:SF17">
    <property type="entry name" value="DIHYDROXYACETONE PHOSPHATE ACYLTRANSFERASE"/>
    <property type="match status" value="1"/>
</dbReference>
<dbReference type="NCBIfam" id="TIGR03703">
    <property type="entry name" value="plsB"/>
    <property type="match status" value="1"/>
</dbReference>
<organism evidence="8">
    <name type="scientific">invertebrate metagenome</name>
    <dbReference type="NCBI Taxonomy" id="1711999"/>
    <lineage>
        <taxon>unclassified sequences</taxon>
        <taxon>metagenomes</taxon>
        <taxon>organismal metagenomes</taxon>
    </lineage>
</organism>
<keyword evidence="5" id="KW-0472">Membrane</keyword>
<dbReference type="GO" id="GO:0004366">
    <property type="term" value="F:glycerol-3-phosphate O-acyltransferase activity"/>
    <property type="evidence" value="ECO:0007669"/>
    <property type="project" value="UniProtKB-EC"/>
</dbReference>
<evidence type="ECO:0000256" key="3">
    <source>
        <dbReference type="ARBA" id="ARBA00022475"/>
    </source>
</evidence>
<dbReference type="SMART" id="SM00563">
    <property type="entry name" value="PlsC"/>
    <property type="match status" value="1"/>
</dbReference>
<keyword evidence="3" id="KW-1003">Cell membrane</keyword>
<dbReference type="InterPro" id="IPR002123">
    <property type="entry name" value="Plipid/glycerol_acylTrfase"/>
</dbReference>
<dbReference type="CDD" id="cd07993">
    <property type="entry name" value="LPLAT_DHAPAT-like"/>
    <property type="match status" value="1"/>
</dbReference>
<comment type="caution">
    <text evidence="8">The sequence shown here is derived from an EMBL/GenBank/DDBJ whole genome shotgun (WGS) entry which is preliminary data.</text>
</comment>
<evidence type="ECO:0000313" key="8">
    <source>
        <dbReference type="EMBL" id="PJE80798.1"/>
    </source>
</evidence>
<keyword evidence="4 8" id="KW-0808">Transferase</keyword>
<dbReference type="PANTHER" id="PTHR12563">
    <property type="entry name" value="GLYCEROL-3-PHOSPHATE ACYLTRANSFERASE"/>
    <property type="match status" value="1"/>
</dbReference>
<dbReference type="PIRSF" id="PIRSF000437">
    <property type="entry name" value="GPAT_DHAPAT"/>
    <property type="match status" value="1"/>
</dbReference>
<dbReference type="GO" id="GO:0006631">
    <property type="term" value="P:fatty acid metabolic process"/>
    <property type="evidence" value="ECO:0007669"/>
    <property type="project" value="TreeGrafter"/>
</dbReference>
<comment type="similarity">
    <text evidence="2">Belongs to the GPAT/DAPAT family.</text>
</comment>
<name>A0A2H9TCG0_9ZZZZ</name>
<evidence type="ECO:0000256" key="1">
    <source>
        <dbReference type="ARBA" id="ARBA00004413"/>
    </source>
</evidence>
<dbReference type="InterPro" id="IPR022284">
    <property type="entry name" value="GPAT/DHAPAT"/>
</dbReference>